<dbReference type="OMA" id="CIDNERN"/>
<comment type="similarity">
    <text evidence="11">Belongs to the protein kinase superfamily.</text>
</comment>
<dbReference type="InterPro" id="IPR000719">
    <property type="entry name" value="Prot_kinase_dom"/>
</dbReference>
<feature type="binding site" evidence="8 10">
    <location>
        <position position="81"/>
    </location>
    <ligand>
        <name>ATP</name>
        <dbReference type="ChEBI" id="CHEBI:30616"/>
    </ligand>
</feature>
<dbReference type="InterPro" id="IPR008271">
    <property type="entry name" value="Ser/Thr_kinase_AS"/>
</dbReference>
<keyword evidence="15" id="KW-1185">Reference proteome</keyword>
<dbReference type="OrthoDB" id="436110at2759"/>
<proteinExistence type="inferred from homology"/>
<reference evidence="14 15" key="1">
    <citation type="submission" date="2014-06" db="EMBL/GenBank/DDBJ databases">
        <authorList>
            <person name="Swart Estienne"/>
        </authorList>
    </citation>
    <scope>NUCLEOTIDE SEQUENCE [LARGE SCALE GENOMIC DNA]</scope>
    <source>
        <strain evidence="14 15">130c</strain>
    </source>
</reference>
<feature type="region of interest" description="Disordered" evidence="12">
    <location>
        <begin position="346"/>
        <end position="369"/>
    </location>
</feature>
<gene>
    <name evidence="14" type="primary">Contig1556.g1694</name>
    <name evidence="14" type="ORF">STYLEM_19469</name>
</gene>
<organism evidence="14 15">
    <name type="scientific">Stylonychia lemnae</name>
    <name type="common">Ciliate</name>
    <dbReference type="NCBI Taxonomy" id="5949"/>
    <lineage>
        <taxon>Eukaryota</taxon>
        <taxon>Sar</taxon>
        <taxon>Alveolata</taxon>
        <taxon>Ciliophora</taxon>
        <taxon>Intramacronucleata</taxon>
        <taxon>Spirotrichea</taxon>
        <taxon>Stichotrichia</taxon>
        <taxon>Sporadotrichida</taxon>
        <taxon>Oxytrichidae</taxon>
        <taxon>Stylonychinae</taxon>
        <taxon>Stylonychia</taxon>
    </lineage>
</organism>
<dbReference type="Gene3D" id="3.30.200.20">
    <property type="entry name" value="Phosphorylase Kinase, domain 1"/>
    <property type="match status" value="1"/>
</dbReference>
<evidence type="ECO:0000256" key="5">
    <source>
        <dbReference type="ARBA" id="ARBA00022777"/>
    </source>
</evidence>
<keyword evidence="3" id="KW-0808">Transferase</keyword>
<keyword evidence="4 8" id="KW-0547">Nucleotide-binding</keyword>
<dbReference type="GO" id="GO:0004674">
    <property type="term" value="F:protein serine/threonine kinase activity"/>
    <property type="evidence" value="ECO:0007669"/>
    <property type="project" value="UniProtKB-KW"/>
</dbReference>
<dbReference type="GO" id="GO:0005524">
    <property type="term" value="F:ATP binding"/>
    <property type="evidence" value="ECO:0007669"/>
    <property type="project" value="UniProtKB-UniRule"/>
</dbReference>
<comment type="subunit">
    <text evidence="1">Monomer.</text>
</comment>
<evidence type="ECO:0000256" key="1">
    <source>
        <dbReference type="ARBA" id="ARBA00011245"/>
    </source>
</evidence>
<feature type="binding site" evidence="8">
    <location>
        <position position="199"/>
    </location>
    <ligand>
        <name>ATP</name>
        <dbReference type="ChEBI" id="CHEBI:30616"/>
    </ligand>
</feature>
<keyword evidence="5 14" id="KW-0418">Kinase</keyword>
<evidence type="ECO:0000259" key="13">
    <source>
        <dbReference type="PROSITE" id="PS50011"/>
    </source>
</evidence>
<dbReference type="SUPFAM" id="SSF56112">
    <property type="entry name" value="Protein kinase-like (PK-like)"/>
    <property type="match status" value="1"/>
</dbReference>
<dbReference type="SMART" id="SM00220">
    <property type="entry name" value="S_TKc"/>
    <property type="match status" value="1"/>
</dbReference>
<dbReference type="InterPro" id="IPR011009">
    <property type="entry name" value="Kinase-like_dom_sf"/>
</dbReference>
<name>A0A078BAP9_STYLE</name>
<feature type="cross-link" description="Glycyl lysine isopeptide (Lys-Gly) (interchain with G-Cter in SUMO2)" evidence="9">
    <location>
        <position position="179"/>
    </location>
</feature>
<sequence length="369" mass="42507">MSTNESFTQNQTKIKASLFLDINLCYYRKCSRMIITQEKEPKSYDLVKIIGSGGNAVVKLAQKYKSGIENNPRQLKQIAIKQIKKSSLLKDKVAINQLKVEIEVHRKLQNCANILGLYKVYESNNNVYLFLEYQEGGTLMNILKNSKEMIEKDLQIIMGQLILATDYMHQMGIIHRDLKPQNILLNSKEKKNLDLRIADFGLSCIYNNAKKPSEKCGTPTYIGPEMLKSSRYDYKVDIFSLGSIMYNLVTGRYLFQSKKNDNILHLNMQCNLDHIDKYISSLTYEGRDLLKKLLEKDPLLRPNAKQALKHPWFQADREALDVALVINEQIQNLTYQKKFNISSSQLNQESGAQSSHYNNENQRGSSHHQ</sequence>
<dbReference type="PROSITE" id="PS50011">
    <property type="entry name" value="PROTEIN_KINASE_DOM"/>
    <property type="match status" value="1"/>
</dbReference>
<dbReference type="EMBL" id="CCKQ01018369">
    <property type="protein sequence ID" value="CDW90327.1"/>
    <property type="molecule type" value="Genomic_DNA"/>
</dbReference>
<keyword evidence="6 8" id="KW-0067">ATP-binding</keyword>
<feature type="active site" description="Proton acceptor" evidence="7">
    <location>
        <position position="177"/>
    </location>
</feature>
<dbReference type="InParanoid" id="A0A078BAP9"/>
<evidence type="ECO:0000313" key="15">
    <source>
        <dbReference type="Proteomes" id="UP000039865"/>
    </source>
</evidence>
<dbReference type="InterPro" id="IPR017441">
    <property type="entry name" value="Protein_kinase_ATP_BS"/>
</dbReference>
<dbReference type="PANTHER" id="PTHR24350">
    <property type="entry name" value="SERINE/THREONINE-PROTEIN KINASE IAL-RELATED"/>
    <property type="match status" value="1"/>
</dbReference>
<dbReference type="FunFam" id="1.10.510.10:FF:000571">
    <property type="entry name" value="Maternal embryonic leucine zipper kinase"/>
    <property type="match status" value="1"/>
</dbReference>
<feature type="domain" description="Protein kinase" evidence="13">
    <location>
        <begin position="44"/>
        <end position="313"/>
    </location>
</feature>
<accession>A0A078BAP9</accession>
<evidence type="ECO:0000256" key="12">
    <source>
        <dbReference type="SAM" id="MobiDB-lite"/>
    </source>
</evidence>
<evidence type="ECO:0000256" key="2">
    <source>
        <dbReference type="ARBA" id="ARBA00022527"/>
    </source>
</evidence>
<dbReference type="InterPro" id="IPR030616">
    <property type="entry name" value="Aur-like"/>
</dbReference>
<evidence type="ECO:0000313" key="14">
    <source>
        <dbReference type="EMBL" id="CDW90327.1"/>
    </source>
</evidence>
<evidence type="ECO:0000256" key="6">
    <source>
        <dbReference type="ARBA" id="ARBA00022840"/>
    </source>
</evidence>
<keyword evidence="2 11" id="KW-0723">Serine/threonine-protein kinase</keyword>
<dbReference type="PROSITE" id="PS00108">
    <property type="entry name" value="PROTEIN_KINASE_ST"/>
    <property type="match status" value="1"/>
</dbReference>
<dbReference type="Pfam" id="PF00069">
    <property type="entry name" value="Pkinase"/>
    <property type="match status" value="1"/>
</dbReference>
<evidence type="ECO:0000256" key="7">
    <source>
        <dbReference type="PIRSR" id="PIRSR630616-1"/>
    </source>
</evidence>
<dbReference type="AlphaFoldDB" id="A0A078BAP9"/>
<dbReference type="Proteomes" id="UP000039865">
    <property type="component" value="Unassembled WGS sequence"/>
</dbReference>
<protein>
    <submittedName>
        <fullName evidence="14">Serine threonine protein kinase</fullName>
    </submittedName>
</protein>
<evidence type="ECO:0000256" key="11">
    <source>
        <dbReference type="RuleBase" id="RU000304"/>
    </source>
</evidence>
<evidence type="ECO:0000256" key="9">
    <source>
        <dbReference type="PIRSR" id="PIRSR630616-3"/>
    </source>
</evidence>
<evidence type="ECO:0000256" key="8">
    <source>
        <dbReference type="PIRSR" id="PIRSR630616-2"/>
    </source>
</evidence>
<dbReference type="Gene3D" id="1.10.510.10">
    <property type="entry name" value="Transferase(Phosphotransferase) domain 1"/>
    <property type="match status" value="1"/>
</dbReference>
<dbReference type="PROSITE" id="PS00107">
    <property type="entry name" value="PROTEIN_KINASE_ATP"/>
    <property type="match status" value="1"/>
</dbReference>
<evidence type="ECO:0000256" key="4">
    <source>
        <dbReference type="ARBA" id="ARBA00022741"/>
    </source>
</evidence>
<evidence type="ECO:0000256" key="10">
    <source>
        <dbReference type="PROSITE-ProRule" id="PRU10141"/>
    </source>
</evidence>
<evidence type="ECO:0000256" key="3">
    <source>
        <dbReference type="ARBA" id="ARBA00022679"/>
    </source>
</evidence>